<dbReference type="Proteomes" id="UP000636479">
    <property type="component" value="Unassembled WGS sequence"/>
</dbReference>
<keyword evidence="3" id="KW-1185">Reference proteome</keyword>
<proteinExistence type="predicted"/>
<organism evidence="2 3">
    <name type="scientific">Mycena indigotica</name>
    <dbReference type="NCBI Taxonomy" id="2126181"/>
    <lineage>
        <taxon>Eukaryota</taxon>
        <taxon>Fungi</taxon>
        <taxon>Dikarya</taxon>
        <taxon>Basidiomycota</taxon>
        <taxon>Agaricomycotina</taxon>
        <taxon>Agaricomycetes</taxon>
        <taxon>Agaricomycetidae</taxon>
        <taxon>Agaricales</taxon>
        <taxon>Marasmiineae</taxon>
        <taxon>Mycenaceae</taxon>
        <taxon>Mycena</taxon>
    </lineage>
</organism>
<gene>
    <name evidence="2" type="ORF">MIND_00898900</name>
</gene>
<dbReference type="GeneID" id="59348150"/>
<reference evidence="2" key="1">
    <citation type="submission" date="2020-05" db="EMBL/GenBank/DDBJ databases">
        <title>Mycena genomes resolve the evolution of fungal bioluminescence.</title>
        <authorList>
            <person name="Tsai I.J."/>
        </authorList>
    </citation>
    <scope>NUCLEOTIDE SEQUENCE</scope>
    <source>
        <strain evidence="2">171206Taipei</strain>
    </source>
</reference>
<sequence>MQLERDNWGVLVLLFAALEMALVVASPAQVLFSTSPHAVNVQWTDLNEPPNPNTTSNNILFDTVNNLLQHWPNTRYRNGHTITPGTVAVGSLLFHGRSDPYLPTNPEWTATDPEHAYFFCGSTGFPSNKTDPPPPEWPTGNGCWQLTIVTTRPLNVIYFDGSSAANMKDGTLDTQDILAWGKAKPDRWLDERERIDDLCAWGKIYGVDGFLRMEMDFEIMLCDFSSGVELLSADFLATWWNPYVVQDPRMARQALPHSSATSFIRPSSSHPIKITPPDEPTRNRIIQTIQFQPLLAGSWHNHFPGDLRVTLDYTRLVSFYDIEPSQSTERWDHRAGDVSQNDIRRLKERLESSLLHVDSGSGVDWRALYRGVIDRWGQRLALLELMLKADEEAIVIQRHLRLMLTPYTLLSVRPNTTSHWAAPVWQLCATRSTAYIHSSLSQRLTLSERTLLRAVDDTNREICRQVVRMWSWGVESGVDTLVVMPEAEQPHDTLWLFRHWNRATGELMQWLDWSVWVKCKPACGEQEMCYLPTWPYFWARLRDPEIQKGPWRRPQPRCIRAYEPYSDLSEVEDSED</sequence>
<dbReference type="AlphaFoldDB" id="A0A8H6SH60"/>
<accession>A0A8H6SH60</accession>
<keyword evidence="1" id="KW-0732">Signal</keyword>
<evidence type="ECO:0000313" key="2">
    <source>
        <dbReference type="EMBL" id="KAF7299488.1"/>
    </source>
</evidence>
<evidence type="ECO:0000313" key="3">
    <source>
        <dbReference type="Proteomes" id="UP000636479"/>
    </source>
</evidence>
<dbReference type="RefSeq" id="XP_037218876.1">
    <property type="nucleotide sequence ID" value="XM_037365634.1"/>
</dbReference>
<dbReference type="EMBL" id="JACAZF010000007">
    <property type="protein sequence ID" value="KAF7299488.1"/>
    <property type="molecule type" value="Genomic_DNA"/>
</dbReference>
<feature type="signal peptide" evidence="1">
    <location>
        <begin position="1"/>
        <end position="25"/>
    </location>
</feature>
<dbReference type="PANTHER" id="PTHR35204:SF1">
    <property type="entry name" value="ENTEROTOXIN"/>
    <property type="match status" value="1"/>
</dbReference>
<dbReference type="InterPro" id="IPR038921">
    <property type="entry name" value="YOR389W-like"/>
</dbReference>
<dbReference type="OrthoDB" id="10261782at2759"/>
<evidence type="ECO:0000256" key="1">
    <source>
        <dbReference type="SAM" id="SignalP"/>
    </source>
</evidence>
<dbReference type="PANTHER" id="PTHR35204">
    <property type="entry name" value="YALI0A21131P"/>
    <property type="match status" value="1"/>
</dbReference>
<name>A0A8H6SH60_9AGAR</name>
<comment type="caution">
    <text evidence="2">The sequence shown here is derived from an EMBL/GenBank/DDBJ whole genome shotgun (WGS) entry which is preliminary data.</text>
</comment>
<protein>
    <submittedName>
        <fullName evidence="2">Uncharacterized protein</fullName>
    </submittedName>
</protein>
<feature type="chain" id="PRO_5034214359" evidence="1">
    <location>
        <begin position="26"/>
        <end position="576"/>
    </location>
</feature>